<dbReference type="Gene3D" id="3.10.150.10">
    <property type="entry name" value="DNA Polymerase III, subunit A, domain 2"/>
    <property type="match status" value="2"/>
</dbReference>
<keyword evidence="6" id="KW-0235">DNA replication</keyword>
<dbReference type="PANTHER" id="PTHR30478">
    <property type="entry name" value="DNA POLYMERASE III SUBUNIT BETA"/>
    <property type="match status" value="1"/>
</dbReference>
<evidence type="ECO:0000256" key="4">
    <source>
        <dbReference type="ARBA" id="ARBA00022679"/>
    </source>
</evidence>
<evidence type="ECO:0000256" key="8">
    <source>
        <dbReference type="ARBA" id="ARBA00023125"/>
    </source>
</evidence>
<evidence type="ECO:0000256" key="3">
    <source>
        <dbReference type="ARBA" id="ARBA00022490"/>
    </source>
</evidence>
<dbReference type="GO" id="GO:0005737">
    <property type="term" value="C:cytoplasm"/>
    <property type="evidence" value="ECO:0007669"/>
    <property type="project" value="UniProtKB-SubCell"/>
</dbReference>
<dbReference type="GO" id="GO:0006271">
    <property type="term" value="P:DNA strand elongation involved in DNA replication"/>
    <property type="evidence" value="ECO:0007669"/>
    <property type="project" value="TreeGrafter"/>
</dbReference>
<dbReference type="InterPro" id="IPR046938">
    <property type="entry name" value="DNA_clamp_sf"/>
</dbReference>
<keyword evidence="5" id="KW-0548">Nucleotidyltransferase</keyword>
<dbReference type="InterPro" id="IPR001001">
    <property type="entry name" value="DNA_polIII_beta"/>
</dbReference>
<dbReference type="CDD" id="cd00140">
    <property type="entry name" value="beta_clamp"/>
    <property type="match status" value="1"/>
</dbReference>
<dbReference type="GO" id="GO:0003677">
    <property type="term" value="F:DNA binding"/>
    <property type="evidence" value="ECO:0007669"/>
    <property type="project" value="UniProtKB-KW"/>
</dbReference>
<evidence type="ECO:0000259" key="9">
    <source>
        <dbReference type="Pfam" id="PF00712"/>
    </source>
</evidence>
<dbReference type="Pfam" id="PF02767">
    <property type="entry name" value="DNA_pol3_beta_2"/>
    <property type="match status" value="1"/>
</dbReference>
<dbReference type="GO" id="GO:0003887">
    <property type="term" value="F:DNA-directed DNA polymerase activity"/>
    <property type="evidence" value="ECO:0007669"/>
    <property type="project" value="UniProtKB-KW"/>
</dbReference>
<feature type="domain" description="DNA polymerase III beta sliding clamp central" evidence="10">
    <location>
        <begin position="128"/>
        <end position="221"/>
    </location>
</feature>
<dbReference type="Proteomes" id="UP000236845">
    <property type="component" value="Unassembled WGS sequence"/>
</dbReference>
<dbReference type="InterPro" id="IPR022634">
    <property type="entry name" value="DNA_polIII_beta_N"/>
</dbReference>
<comment type="similarity">
    <text evidence="2">Belongs to the beta sliding clamp family.</text>
</comment>
<dbReference type="NCBIfam" id="TIGR00663">
    <property type="entry name" value="dnan"/>
    <property type="match status" value="1"/>
</dbReference>
<dbReference type="PANTHER" id="PTHR30478:SF0">
    <property type="entry name" value="BETA SLIDING CLAMP"/>
    <property type="match status" value="1"/>
</dbReference>
<organism evidence="11 12">
    <name type="scientific">Candidatus Kerfeldbacteria bacterium CG08_land_8_20_14_0_20_43_14</name>
    <dbReference type="NCBI Taxonomy" id="2014246"/>
    <lineage>
        <taxon>Bacteria</taxon>
        <taxon>Candidatus Kerfeldiibacteriota</taxon>
    </lineage>
</organism>
<accession>A0A2H0YQ29</accession>
<dbReference type="Pfam" id="PF00712">
    <property type="entry name" value="DNA_pol3_beta"/>
    <property type="match status" value="1"/>
</dbReference>
<protein>
    <submittedName>
        <fullName evidence="11">DNA polymerase III subunit beta</fullName>
    </submittedName>
</protein>
<dbReference type="GO" id="GO:0008408">
    <property type="term" value="F:3'-5' exonuclease activity"/>
    <property type="evidence" value="ECO:0007669"/>
    <property type="project" value="InterPro"/>
</dbReference>
<keyword evidence="7" id="KW-0239">DNA-directed DNA polymerase</keyword>
<dbReference type="SUPFAM" id="SSF55979">
    <property type="entry name" value="DNA clamp"/>
    <property type="match status" value="2"/>
</dbReference>
<name>A0A2H0YQ29_9BACT</name>
<evidence type="ECO:0000256" key="1">
    <source>
        <dbReference type="ARBA" id="ARBA00004496"/>
    </source>
</evidence>
<comment type="caution">
    <text evidence="11">The sequence shown here is derived from an EMBL/GenBank/DDBJ whole genome shotgun (WGS) entry which is preliminary data.</text>
</comment>
<dbReference type="AlphaFoldDB" id="A0A2H0YQ29"/>
<evidence type="ECO:0000313" key="11">
    <source>
        <dbReference type="EMBL" id="PIS40611.1"/>
    </source>
</evidence>
<evidence type="ECO:0000313" key="12">
    <source>
        <dbReference type="Proteomes" id="UP000236845"/>
    </source>
</evidence>
<gene>
    <name evidence="11" type="primary">dnaN</name>
    <name evidence="11" type="ORF">COT26_02365</name>
</gene>
<comment type="subcellular location">
    <subcellularLocation>
        <location evidence="1">Cytoplasm</location>
    </subcellularLocation>
</comment>
<dbReference type="InterPro" id="IPR022637">
    <property type="entry name" value="DNA_polIII_beta_cen"/>
</dbReference>
<keyword evidence="8" id="KW-0238">DNA-binding</keyword>
<feature type="domain" description="DNA polymerase III beta sliding clamp N-terminal" evidence="9">
    <location>
        <begin position="1"/>
        <end position="118"/>
    </location>
</feature>
<keyword evidence="3" id="KW-0963">Cytoplasm</keyword>
<evidence type="ECO:0000256" key="7">
    <source>
        <dbReference type="ARBA" id="ARBA00022932"/>
    </source>
</evidence>
<evidence type="ECO:0000256" key="6">
    <source>
        <dbReference type="ARBA" id="ARBA00022705"/>
    </source>
</evidence>
<dbReference type="EMBL" id="PEXW01000054">
    <property type="protein sequence ID" value="PIS40611.1"/>
    <property type="molecule type" value="Genomic_DNA"/>
</dbReference>
<feature type="non-terminal residue" evidence="11">
    <location>
        <position position="222"/>
    </location>
</feature>
<evidence type="ECO:0000256" key="2">
    <source>
        <dbReference type="ARBA" id="ARBA00010752"/>
    </source>
</evidence>
<evidence type="ECO:0000256" key="5">
    <source>
        <dbReference type="ARBA" id="ARBA00022695"/>
    </source>
</evidence>
<reference evidence="12" key="1">
    <citation type="submission" date="2017-09" db="EMBL/GenBank/DDBJ databases">
        <title>Depth-based differentiation of microbial function through sediment-hosted aquifers and enrichment of novel symbionts in the deep terrestrial subsurface.</title>
        <authorList>
            <person name="Probst A.J."/>
            <person name="Ladd B."/>
            <person name="Jarett J.K."/>
            <person name="Geller-Mcgrath D.E."/>
            <person name="Sieber C.M.K."/>
            <person name="Emerson J.B."/>
            <person name="Anantharaman K."/>
            <person name="Thomas B.C."/>
            <person name="Malmstrom R."/>
            <person name="Stieglmeier M."/>
            <person name="Klingl A."/>
            <person name="Woyke T."/>
            <person name="Ryan C.M."/>
            <person name="Banfield J.F."/>
        </authorList>
    </citation>
    <scope>NUCLEOTIDE SEQUENCE [LARGE SCALE GENOMIC DNA]</scope>
</reference>
<dbReference type="GO" id="GO:0009360">
    <property type="term" value="C:DNA polymerase III complex"/>
    <property type="evidence" value="ECO:0007669"/>
    <property type="project" value="InterPro"/>
</dbReference>
<keyword evidence="4" id="KW-0808">Transferase</keyword>
<proteinExistence type="inferred from homology"/>
<evidence type="ECO:0000259" key="10">
    <source>
        <dbReference type="Pfam" id="PF02767"/>
    </source>
</evidence>
<dbReference type="SMART" id="SM00480">
    <property type="entry name" value="POL3Bc"/>
    <property type="match status" value="1"/>
</dbReference>
<sequence length="222" mass="24128">MKFICTQENLARGLSVVGHIAGRSTTLPILKNVLIKAGTEGIFLATTNLEIGITTQVRGRVEKPGEFTVQARVILDYLNLLPPSNVTFELINGELVISGAGSKTILKGLPAEDFPVIPKIQDGIRLALPAKTLKGLLSQTAFAVASDEARPEINGVLFHLKDQDLILAATDSYRLSEAKTKLTTTKEEQKVIVPNRTLFEWLRIAPEEGEVSVTISDNQISL</sequence>